<organism evidence="19">
    <name type="scientific">Culicoides sonorensis</name>
    <name type="common">Biting midge</name>
    <dbReference type="NCBI Taxonomy" id="179676"/>
    <lineage>
        <taxon>Eukaryota</taxon>
        <taxon>Metazoa</taxon>
        <taxon>Ecdysozoa</taxon>
        <taxon>Arthropoda</taxon>
        <taxon>Hexapoda</taxon>
        <taxon>Insecta</taxon>
        <taxon>Pterygota</taxon>
        <taxon>Neoptera</taxon>
        <taxon>Endopterygota</taxon>
        <taxon>Diptera</taxon>
        <taxon>Nematocera</taxon>
        <taxon>Chironomoidea</taxon>
        <taxon>Ceratopogonidae</taxon>
        <taxon>Ceratopogoninae</taxon>
        <taxon>Culicoides</taxon>
        <taxon>Monoculicoides</taxon>
    </lineage>
</organism>
<evidence type="ECO:0000259" key="16">
    <source>
        <dbReference type="PROSITE" id="PS50011"/>
    </source>
</evidence>
<dbReference type="InterPro" id="IPR000719">
    <property type="entry name" value="Prot_kinase_dom"/>
</dbReference>
<evidence type="ECO:0000256" key="12">
    <source>
        <dbReference type="ARBA" id="ARBA00022842"/>
    </source>
</evidence>
<evidence type="ECO:0000259" key="18">
    <source>
        <dbReference type="PROSITE" id="PS51285"/>
    </source>
</evidence>
<comment type="similarity">
    <text evidence="3">Belongs to the protein kinase superfamily. AGC Ser/Thr protein kinase family.</text>
</comment>
<dbReference type="InterPro" id="IPR001478">
    <property type="entry name" value="PDZ"/>
</dbReference>
<dbReference type="GO" id="GO:0000287">
    <property type="term" value="F:magnesium ion binding"/>
    <property type="evidence" value="ECO:0007669"/>
    <property type="project" value="InterPro"/>
</dbReference>
<dbReference type="SUPFAM" id="SSF140482">
    <property type="entry name" value="MAST3 pre-PK domain-like"/>
    <property type="match status" value="1"/>
</dbReference>
<dbReference type="CDD" id="cd06705">
    <property type="entry name" value="PDZ_MAST"/>
    <property type="match status" value="1"/>
</dbReference>
<evidence type="ECO:0000256" key="15">
    <source>
        <dbReference type="SAM" id="MobiDB-lite"/>
    </source>
</evidence>
<dbReference type="InterPro" id="IPR000961">
    <property type="entry name" value="AGC-kinase_C"/>
</dbReference>
<feature type="compositionally biased region" description="Polar residues" evidence="15">
    <location>
        <begin position="575"/>
        <end position="611"/>
    </location>
</feature>
<evidence type="ECO:0000256" key="5">
    <source>
        <dbReference type="ARBA" id="ARBA00022490"/>
    </source>
</evidence>
<keyword evidence="7" id="KW-0597">Phosphoprotein</keyword>
<feature type="region of interest" description="Disordered" evidence="15">
    <location>
        <begin position="1021"/>
        <end position="1052"/>
    </location>
</feature>
<dbReference type="GO" id="GO:0005524">
    <property type="term" value="F:ATP binding"/>
    <property type="evidence" value="ECO:0007669"/>
    <property type="project" value="UniProtKB-KW"/>
</dbReference>
<evidence type="ECO:0000313" key="19">
    <source>
        <dbReference type="EMBL" id="SSX24362.1"/>
    </source>
</evidence>
<dbReference type="SMART" id="SM00228">
    <property type="entry name" value="PDZ"/>
    <property type="match status" value="1"/>
</dbReference>
<dbReference type="PANTHER" id="PTHR24356:SF414">
    <property type="entry name" value="NON-SPECIFIC SERINE_THREONINE PROTEIN KINASE"/>
    <property type="match status" value="1"/>
</dbReference>
<evidence type="ECO:0000256" key="7">
    <source>
        <dbReference type="ARBA" id="ARBA00022553"/>
    </source>
</evidence>
<evidence type="ECO:0000256" key="14">
    <source>
        <dbReference type="ARBA" id="ARBA00048679"/>
    </source>
</evidence>
<dbReference type="PROSITE" id="PS50011">
    <property type="entry name" value="PROTEIN_KINASE_DOM"/>
    <property type="match status" value="1"/>
</dbReference>
<dbReference type="Pfam" id="PF17820">
    <property type="entry name" value="PDZ_6"/>
    <property type="match status" value="1"/>
</dbReference>
<feature type="compositionally biased region" description="Polar residues" evidence="15">
    <location>
        <begin position="1790"/>
        <end position="1808"/>
    </location>
</feature>
<feature type="compositionally biased region" description="Low complexity" evidence="15">
    <location>
        <begin position="270"/>
        <end position="292"/>
    </location>
</feature>
<dbReference type="InterPro" id="IPR008271">
    <property type="entry name" value="Ser/Thr_kinase_AS"/>
</dbReference>
<dbReference type="Gene3D" id="1.20.1480.20">
    <property type="entry name" value="MAST3 pre-PK domain-like"/>
    <property type="match status" value="1"/>
</dbReference>
<feature type="region of interest" description="Disordered" evidence="15">
    <location>
        <begin position="1062"/>
        <end position="1081"/>
    </location>
</feature>
<dbReference type="Gene3D" id="2.30.42.10">
    <property type="match status" value="1"/>
</dbReference>
<keyword evidence="12" id="KW-0460">Magnesium</keyword>
<dbReference type="VEuPathDB" id="VectorBase:CSON010744"/>
<dbReference type="Gene3D" id="3.30.200.20">
    <property type="entry name" value="Phosphorylase Kinase, domain 1"/>
    <property type="match status" value="1"/>
</dbReference>
<name>A0A336M2A4_CULSO</name>
<evidence type="ECO:0000256" key="4">
    <source>
        <dbReference type="ARBA" id="ARBA00012513"/>
    </source>
</evidence>
<dbReference type="InterPro" id="IPR037711">
    <property type="entry name" value="MAST"/>
</dbReference>
<feature type="compositionally biased region" description="Polar residues" evidence="15">
    <location>
        <begin position="1393"/>
        <end position="1420"/>
    </location>
</feature>
<feature type="compositionally biased region" description="Low complexity" evidence="15">
    <location>
        <begin position="9"/>
        <end position="21"/>
    </location>
</feature>
<feature type="compositionally biased region" description="Polar residues" evidence="15">
    <location>
        <begin position="1140"/>
        <end position="1158"/>
    </location>
</feature>
<feature type="compositionally biased region" description="Polar residues" evidence="15">
    <location>
        <begin position="345"/>
        <end position="363"/>
    </location>
</feature>
<gene>
    <name evidence="19" type="primary">CSON010744</name>
</gene>
<feature type="region of interest" description="Disordered" evidence="15">
    <location>
        <begin position="1705"/>
        <end position="1808"/>
    </location>
</feature>
<reference evidence="19" key="1">
    <citation type="submission" date="2018-07" db="EMBL/GenBank/DDBJ databases">
        <authorList>
            <person name="Quirk P.G."/>
            <person name="Krulwich T.A."/>
        </authorList>
    </citation>
    <scope>NUCLEOTIDE SEQUENCE</scope>
</reference>
<feature type="region of interest" description="Disordered" evidence="15">
    <location>
        <begin position="1"/>
        <end position="115"/>
    </location>
</feature>
<dbReference type="CDD" id="cd05609">
    <property type="entry name" value="STKc_MAST"/>
    <property type="match status" value="1"/>
</dbReference>
<keyword evidence="10" id="KW-0418">Kinase</keyword>
<comment type="catalytic activity">
    <reaction evidence="14">
        <text>L-seryl-[protein] + ATP = O-phospho-L-seryl-[protein] + ADP + H(+)</text>
        <dbReference type="Rhea" id="RHEA:17989"/>
        <dbReference type="Rhea" id="RHEA-COMP:9863"/>
        <dbReference type="Rhea" id="RHEA-COMP:11604"/>
        <dbReference type="ChEBI" id="CHEBI:15378"/>
        <dbReference type="ChEBI" id="CHEBI:29999"/>
        <dbReference type="ChEBI" id="CHEBI:30616"/>
        <dbReference type="ChEBI" id="CHEBI:83421"/>
        <dbReference type="ChEBI" id="CHEBI:456216"/>
        <dbReference type="EC" id="2.7.11.1"/>
    </reaction>
</comment>
<sequence>MSQNDDLKNASNKSKNVSSANGRGSGGHNIAKTSHHLPNHASRVLNFDDVANNKKSSNKGSGSNTNIEPTPFVKPVSKLAMSPGRSGSDTGIKLSKSASSSPSHGKLQHQSSQPVNFTRDQVKNHPIRTSASASNVAYSQLGHGSGGIQLRKQSYKNQQSHSLRYSGSGSEVSNLVRVRNSTLGKSAPSLSTNVKEGIILRRTPAASARSAAVALHRLSLVANTSPRSHSPVLASPIDSPRINSPHFPFAPIKRISTCNRGDGRRWSVASLPSSSGYGTTPGSSNLSSQCSSQERLHQFPHVPTNDELRMLSHHFSSNDSNTEANHHQHIHHPHPHIQQTNTTHVGQQSHQVPNVGSACNSPVPSLHCGRDTEPGRRSPFNRPRSRSLSSPSRSPIVDNEIAMMNTLYKERFPKATQQMEERLSHFINENKNAVSGGSFRDSMPIVRFVLHQVVEMARDCLHKSHARLITSRYFYEMSDNLERLLSETKDKSTEAATEVAGVIKKLLLIISRPARLLECLEFDPEEFYHLLEAAEGQAKTIQGIKADIPQYIIQKLGLNRDPIAELQEELKESASWTSLDKMSSNSQNTDSSGISQDAATPPTQGLTSTPNRGEKRNRSSGSPPFNVAPSENDYEVVKLISNGAYGAVYLVKHKQTRQRFAMKKINKNNLMLRNQVEQVFAERDILSFADNPFVVSMYCSFETRKHLCLVMEYVEGGDCANLLKNIGPLPPDMASFYFAETVLAVEYLHSYGIVHRDLKPDNLLITALGHIKLTDFGLSKMGLMSLATNLYEGYIDSETRQFSDKQVYGTPEYIAPEVILRQGYGKPVDWWSMGIILYEFLIGCVPFFGETPEELFAHTVNDDIEWPESEDWPIQIEAKDIITALLQQNPRDRLGTGGAHEVKEHVYFNGMDWNSLLRQKAEFIPQLSNEDDTSYFDTRLDRYSHDLGDDTDDTDDSPLFGSFSSYSPQYRKQQYSRLATNVSANNTTCNSSDDNASNASNTSIQDISKMLTTPELRKFNMNPSKLKMPSTPDIEYLPDFNTPEKEDVSSGRHSLLHPIFKHQTISPGLPPPTPETPESRKAPDFHQLSALKNLSTPESSQTDSDDVSPQIQRKRRTGAHSRDMLPRFSISIEDEHSGHEGTSSSDTTRESLNTSTPILKQHRSRSGTVVKSASCGLGLNLMISHNDNTSNKQITGMQLPAGIGFGSGVTEIQSPGGNGSSTASSRDTSPCRDLSPLVTNLKPPIIIRRGPRGFGFTVHTIRVYYGDTDFYTMHHLVMAVDDGSPAFEAGLRPADLITHVNGEAVQGLYHTQVLQLLLSGSEHVTLRATPLEHTSIQSGGRKREPWQSKFAKKGTRAQRNKKKDNEKKRKTSLFRRISNKRASAEMQQLAAGSVQSPTMVTPSRSFQSFPPQRAQESLQLATPATVARISLSPLDTFNHQSASNSSQSSSPSSSAPNTPTGSGAAPLYPRPSTLHGLKHKLHTPATGKTLHANNQNSGPNRRKSVGHIPLSPLARTPSPSPLPASPTRSPSPLTFPNVGHLSGASNTVQAYVPGTTTTTIVPISTGAIAKKPFVRPKSAEPSSPLLRRALSPDRLHPRSAENKCVLSPLCCNSVPVKQNQRPVSGIWRPGSAGPSGLATSNSSTLISEKITEHEDENDEQIIAPPPSPQINMVPNVQQQILQRESSMTLTLQAPGELLPRIAEEKDSPTSIHEHSVADSDSKASEKKSQSQPKEEKVIKRPSPDRKSPEKSNLERRPSVKEQIQKLDGNNKQNKVPITNNKTQTAKDSKNIPTKSSNNNKTGQTSNSK</sequence>
<feature type="compositionally biased region" description="Polar residues" evidence="15">
    <location>
        <begin position="1093"/>
        <end position="1111"/>
    </location>
</feature>
<feature type="region of interest" description="Disordered" evidence="15">
    <location>
        <begin position="575"/>
        <end position="627"/>
    </location>
</feature>
<dbReference type="GO" id="GO:0005737">
    <property type="term" value="C:cytoplasm"/>
    <property type="evidence" value="ECO:0007669"/>
    <property type="project" value="UniProtKB-SubCell"/>
</dbReference>
<dbReference type="InterPro" id="IPR050236">
    <property type="entry name" value="Ser_Thr_kinase_AGC"/>
</dbReference>
<evidence type="ECO:0000256" key="13">
    <source>
        <dbReference type="ARBA" id="ARBA00047899"/>
    </source>
</evidence>
<dbReference type="FunFam" id="1.10.510.10:FF:000012">
    <property type="entry name" value="microtubule-associated serine/threonine-protein kinase 2 isoform X1"/>
    <property type="match status" value="1"/>
</dbReference>
<accession>A0A336M2A4</accession>
<comment type="cofactor">
    <cofactor evidence="1">
        <name>Mg(2+)</name>
        <dbReference type="ChEBI" id="CHEBI:18420"/>
    </cofactor>
</comment>
<feature type="region of interest" description="Disordered" evidence="15">
    <location>
        <begin position="1437"/>
        <end position="1540"/>
    </location>
</feature>
<dbReference type="InterPro" id="IPR023142">
    <property type="entry name" value="MAST_pre-PK_dom_sf"/>
</dbReference>
<dbReference type="SMART" id="SM00220">
    <property type="entry name" value="S_TKc"/>
    <property type="match status" value="1"/>
</dbReference>
<evidence type="ECO:0000259" key="17">
    <source>
        <dbReference type="PROSITE" id="PS50106"/>
    </source>
</evidence>
<protein>
    <recommendedName>
        <fullName evidence="4">non-specific serine/threonine protein kinase</fullName>
        <ecNumber evidence="4">2.7.11.1</ecNumber>
    </recommendedName>
</protein>
<keyword evidence="5" id="KW-0963">Cytoplasm</keyword>
<dbReference type="Gene3D" id="1.10.510.10">
    <property type="entry name" value="Transferase(Phosphotransferase) domain 1"/>
    <property type="match status" value="1"/>
</dbReference>
<feature type="region of interest" description="Disordered" evidence="15">
    <location>
        <begin position="1651"/>
        <end position="1670"/>
    </location>
</feature>
<feature type="region of interest" description="Disordered" evidence="15">
    <location>
        <begin position="1093"/>
        <end position="1167"/>
    </location>
</feature>
<feature type="region of interest" description="Disordered" evidence="15">
    <location>
        <begin position="316"/>
        <end position="397"/>
    </location>
</feature>
<feature type="region of interest" description="Disordered" evidence="15">
    <location>
        <begin position="266"/>
        <end position="295"/>
    </location>
</feature>
<dbReference type="GO" id="GO:0004674">
    <property type="term" value="F:protein serine/threonine kinase activity"/>
    <property type="evidence" value="ECO:0007669"/>
    <property type="project" value="UniProtKB-KW"/>
</dbReference>
<feature type="compositionally biased region" description="Basic and acidic residues" evidence="15">
    <location>
        <begin position="1705"/>
        <end position="1764"/>
    </location>
</feature>
<feature type="region of interest" description="Disordered" evidence="15">
    <location>
        <begin position="1330"/>
        <end position="1420"/>
    </location>
</feature>
<dbReference type="Pfam" id="PF00069">
    <property type="entry name" value="Pkinase"/>
    <property type="match status" value="1"/>
</dbReference>
<feature type="domain" description="PDZ" evidence="17">
    <location>
        <begin position="1244"/>
        <end position="1332"/>
    </location>
</feature>
<keyword evidence="8" id="KW-0808">Transferase</keyword>
<dbReference type="InterPro" id="IPR011009">
    <property type="entry name" value="Kinase-like_dom_sf"/>
</dbReference>
<comment type="catalytic activity">
    <reaction evidence="13">
        <text>L-threonyl-[protein] + ATP = O-phospho-L-threonyl-[protein] + ADP + H(+)</text>
        <dbReference type="Rhea" id="RHEA:46608"/>
        <dbReference type="Rhea" id="RHEA-COMP:11060"/>
        <dbReference type="Rhea" id="RHEA-COMP:11605"/>
        <dbReference type="ChEBI" id="CHEBI:15378"/>
        <dbReference type="ChEBI" id="CHEBI:30013"/>
        <dbReference type="ChEBI" id="CHEBI:30616"/>
        <dbReference type="ChEBI" id="CHEBI:61977"/>
        <dbReference type="ChEBI" id="CHEBI:456216"/>
        <dbReference type="EC" id="2.7.11.1"/>
    </reaction>
</comment>
<feature type="compositionally biased region" description="Low complexity" evidence="15">
    <location>
        <begin position="377"/>
        <end position="395"/>
    </location>
</feature>
<evidence type="ECO:0000256" key="8">
    <source>
        <dbReference type="ARBA" id="ARBA00022679"/>
    </source>
</evidence>
<feature type="domain" description="Protein kinase" evidence="16">
    <location>
        <begin position="634"/>
        <end position="908"/>
    </location>
</feature>
<evidence type="ECO:0000256" key="6">
    <source>
        <dbReference type="ARBA" id="ARBA00022527"/>
    </source>
</evidence>
<evidence type="ECO:0000256" key="11">
    <source>
        <dbReference type="ARBA" id="ARBA00022840"/>
    </source>
</evidence>
<dbReference type="PANTHER" id="PTHR24356">
    <property type="entry name" value="SERINE/THREONINE-PROTEIN KINASE"/>
    <property type="match status" value="1"/>
</dbReference>
<evidence type="ECO:0000256" key="9">
    <source>
        <dbReference type="ARBA" id="ARBA00022741"/>
    </source>
</evidence>
<dbReference type="FunFam" id="2.30.42.10:FF:000008">
    <property type="entry name" value="microtubule-associated serine/threonine-protein kinase 4 isoform X2"/>
    <property type="match status" value="1"/>
</dbReference>
<dbReference type="SUPFAM" id="SSF56112">
    <property type="entry name" value="Protein kinase-like (PK-like)"/>
    <property type="match status" value="1"/>
</dbReference>
<feature type="compositionally biased region" description="Polar residues" evidence="15">
    <location>
        <begin position="1767"/>
        <end position="1783"/>
    </location>
</feature>
<dbReference type="OMA" id="PHNIPPG"/>
<dbReference type="FunFam" id="3.30.200.20:FF:000012">
    <property type="entry name" value="microtubule-associated serine/threonine-protein kinase 2 isoform X1"/>
    <property type="match status" value="1"/>
</dbReference>
<dbReference type="FunFam" id="1.20.1480.20:FF:000001">
    <property type="entry name" value="microtubule-associated serine/threonine-protein kinase 4 isoform X1"/>
    <property type="match status" value="1"/>
</dbReference>
<evidence type="ECO:0000256" key="2">
    <source>
        <dbReference type="ARBA" id="ARBA00004496"/>
    </source>
</evidence>
<dbReference type="EC" id="2.7.11.1" evidence="4"/>
<dbReference type="InterPro" id="IPR041489">
    <property type="entry name" value="PDZ_6"/>
</dbReference>
<dbReference type="PROSITE" id="PS51285">
    <property type="entry name" value="AGC_KINASE_CTER"/>
    <property type="match status" value="1"/>
</dbReference>
<dbReference type="SUPFAM" id="SSF50156">
    <property type="entry name" value="PDZ domain-like"/>
    <property type="match status" value="1"/>
</dbReference>
<dbReference type="Pfam" id="PF08926">
    <property type="entry name" value="DUF1908"/>
    <property type="match status" value="1"/>
</dbReference>
<evidence type="ECO:0000256" key="10">
    <source>
        <dbReference type="ARBA" id="ARBA00022777"/>
    </source>
</evidence>
<keyword evidence="9" id="KW-0547">Nucleotide-binding</keyword>
<evidence type="ECO:0000256" key="1">
    <source>
        <dbReference type="ARBA" id="ARBA00001946"/>
    </source>
</evidence>
<feature type="compositionally biased region" description="Polar residues" evidence="15">
    <location>
        <begin position="1210"/>
        <end position="1228"/>
    </location>
</feature>
<dbReference type="PROSITE" id="PS50106">
    <property type="entry name" value="PDZ"/>
    <property type="match status" value="1"/>
</dbReference>
<feature type="domain" description="AGC-kinase C-terminal" evidence="18">
    <location>
        <begin position="909"/>
        <end position="975"/>
    </location>
</feature>
<keyword evidence="6" id="KW-0723">Serine/threonine-protein kinase</keyword>
<evidence type="ECO:0000256" key="3">
    <source>
        <dbReference type="ARBA" id="ARBA00009903"/>
    </source>
</evidence>
<dbReference type="PROSITE" id="PS00108">
    <property type="entry name" value="PROTEIN_KINASE_ST"/>
    <property type="match status" value="1"/>
</dbReference>
<keyword evidence="11" id="KW-0067">ATP-binding</keyword>
<feature type="region of interest" description="Disordered" evidence="15">
    <location>
        <begin position="1206"/>
        <end position="1234"/>
    </location>
</feature>
<comment type="subcellular location">
    <subcellularLocation>
        <location evidence="2">Cytoplasm</location>
    </subcellularLocation>
</comment>
<feature type="compositionally biased region" description="Basic residues" evidence="15">
    <location>
        <begin position="1350"/>
        <end position="1379"/>
    </location>
</feature>
<dbReference type="InterPro" id="IPR015022">
    <property type="entry name" value="MAST_pre-PK_dom"/>
</dbReference>
<dbReference type="GO" id="GO:0035556">
    <property type="term" value="P:intracellular signal transduction"/>
    <property type="evidence" value="ECO:0007669"/>
    <property type="project" value="TreeGrafter"/>
</dbReference>
<feature type="compositionally biased region" description="Low complexity" evidence="15">
    <location>
        <begin position="1440"/>
        <end position="1463"/>
    </location>
</feature>
<dbReference type="InterPro" id="IPR036034">
    <property type="entry name" value="PDZ_sf"/>
</dbReference>
<dbReference type="EMBL" id="UFQT01000445">
    <property type="protein sequence ID" value="SSX24362.1"/>
    <property type="molecule type" value="Genomic_DNA"/>
</dbReference>
<proteinExistence type="inferred from homology"/>
<feature type="compositionally biased region" description="Low complexity" evidence="15">
    <location>
        <begin position="53"/>
        <end position="64"/>
    </location>
</feature>